<sequence>MMAPFNSNQKQVELKGVVDCWRALDWSAQLAWNERSTVDSSFTPTSTVFPRYHHRRTPLAQCDPLSDATVHPPSVPQRGMGWKRDQKMMNTSNSGKTPFFSDCCALSLARHSSGHPKQMGTILRLSRRQTSSTF</sequence>
<feature type="region of interest" description="Disordered" evidence="1">
    <location>
        <begin position="112"/>
        <end position="134"/>
    </location>
</feature>
<dbReference type="Proteomes" id="UP001281761">
    <property type="component" value="Unassembled WGS sequence"/>
</dbReference>
<evidence type="ECO:0000313" key="2">
    <source>
        <dbReference type="EMBL" id="KAK2957000.1"/>
    </source>
</evidence>
<organism evidence="2 3">
    <name type="scientific">Blattamonas nauphoetae</name>
    <dbReference type="NCBI Taxonomy" id="2049346"/>
    <lineage>
        <taxon>Eukaryota</taxon>
        <taxon>Metamonada</taxon>
        <taxon>Preaxostyla</taxon>
        <taxon>Oxymonadida</taxon>
        <taxon>Blattamonas</taxon>
    </lineage>
</organism>
<reference evidence="2 3" key="1">
    <citation type="journal article" date="2022" name="bioRxiv">
        <title>Genomics of Preaxostyla Flagellates Illuminates Evolutionary Transitions and the Path Towards Mitochondrial Loss.</title>
        <authorList>
            <person name="Novak L.V.F."/>
            <person name="Treitli S.C."/>
            <person name="Pyrih J."/>
            <person name="Halakuc P."/>
            <person name="Pipaliya S.V."/>
            <person name="Vacek V."/>
            <person name="Brzon O."/>
            <person name="Soukal P."/>
            <person name="Eme L."/>
            <person name="Dacks J.B."/>
            <person name="Karnkowska A."/>
            <person name="Elias M."/>
            <person name="Hampl V."/>
        </authorList>
    </citation>
    <scope>NUCLEOTIDE SEQUENCE [LARGE SCALE GENOMIC DNA]</scope>
    <source>
        <strain evidence="2">NAU3</strain>
        <tissue evidence="2">Gut</tissue>
    </source>
</reference>
<evidence type="ECO:0000256" key="1">
    <source>
        <dbReference type="SAM" id="MobiDB-lite"/>
    </source>
</evidence>
<name>A0ABQ9XZU5_9EUKA</name>
<evidence type="ECO:0000313" key="3">
    <source>
        <dbReference type="Proteomes" id="UP001281761"/>
    </source>
</evidence>
<accession>A0ABQ9XZU5</accession>
<keyword evidence="3" id="KW-1185">Reference proteome</keyword>
<comment type="caution">
    <text evidence="2">The sequence shown here is derived from an EMBL/GenBank/DDBJ whole genome shotgun (WGS) entry which is preliminary data.</text>
</comment>
<protein>
    <submittedName>
        <fullName evidence="2">Uncharacterized protein</fullName>
    </submittedName>
</protein>
<dbReference type="EMBL" id="JARBJD010000050">
    <property type="protein sequence ID" value="KAK2957000.1"/>
    <property type="molecule type" value="Genomic_DNA"/>
</dbReference>
<gene>
    <name evidence="2" type="ORF">BLNAU_8075</name>
</gene>
<proteinExistence type="predicted"/>